<reference evidence="2" key="3">
    <citation type="submission" date="2015-06" db="UniProtKB">
        <authorList>
            <consortium name="EnsemblMetazoa"/>
        </authorList>
    </citation>
    <scope>IDENTIFICATION</scope>
</reference>
<reference evidence="3" key="1">
    <citation type="submission" date="2012-12" db="EMBL/GenBank/DDBJ databases">
        <authorList>
            <person name="Hellsten U."/>
            <person name="Grimwood J."/>
            <person name="Chapman J.A."/>
            <person name="Shapiro H."/>
            <person name="Aerts A."/>
            <person name="Otillar R.P."/>
            <person name="Terry A.Y."/>
            <person name="Boore J.L."/>
            <person name="Simakov O."/>
            <person name="Marletaz F."/>
            <person name="Cho S.-J."/>
            <person name="Edsinger-Gonzales E."/>
            <person name="Havlak P."/>
            <person name="Kuo D.-H."/>
            <person name="Larsson T."/>
            <person name="Lv J."/>
            <person name="Arendt D."/>
            <person name="Savage R."/>
            <person name="Osoegawa K."/>
            <person name="de Jong P."/>
            <person name="Lindberg D.R."/>
            <person name="Seaver E.C."/>
            <person name="Weisblat D.A."/>
            <person name="Putnam N.H."/>
            <person name="Grigoriev I.V."/>
            <person name="Rokhsar D.S."/>
        </authorList>
    </citation>
    <scope>NUCLEOTIDE SEQUENCE</scope>
    <source>
        <strain evidence="3">I ESC-2004</strain>
    </source>
</reference>
<dbReference type="EMBL" id="AMQN01003617">
    <property type="status" value="NOT_ANNOTATED_CDS"/>
    <property type="molecule type" value="Genomic_DNA"/>
</dbReference>
<dbReference type="HOGENOM" id="CLU_024040_2_0_1"/>
<evidence type="ECO:0000313" key="2">
    <source>
        <dbReference type="EnsemblMetazoa" id="CapteP113107"/>
    </source>
</evidence>
<dbReference type="Proteomes" id="UP000014760">
    <property type="component" value="Unassembled WGS sequence"/>
</dbReference>
<dbReference type="OrthoDB" id="10021186at2759"/>
<dbReference type="EMBL" id="KB312312">
    <property type="protein sequence ID" value="ELT87456.1"/>
    <property type="molecule type" value="Genomic_DNA"/>
</dbReference>
<dbReference type="EnsemblMetazoa" id="CapteT113107">
    <property type="protein sequence ID" value="CapteP113107"/>
    <property type="gene ID" value="CapteG113107"/>
</dbReference>
<keyword evidence="3" id="KW-1185">Reference proteome</keyword>
<name>R7T408_CAPTE</name>
<gene>
    <name evidence="1" type="ORF">CAPTEDRAFT_113107</name>
</gene>
<dbReference type="STRING" id="283909.R7T408"/>
<reference evidence="1 3" key="2">
    <citation type="journal article" date="2013" name="Nature">
        <title>Insights into bilaterian evolution from three spiralian genomes.</title>
        <authorList>
            <person name="Simakov O."/>
            <person name="Marletaz F."/>
            <person name="Cho S.J."/>
            <person name="Edsinger-Gonzales E."/>
            <person name="Havlak P."/>
            <person name="Hellsten U."/>
            <person name="Kuo D.H."/>
            <person name="Larsson T."/>
            <person name="Lv J."/>
            <person name="Arendt D."/>
            <person name="Savage R."/>
            <person name="Osoegawa K."/>
            <person name="de Jong P."/>
            <person name="Grimwood J."/>
            <person name="Chapman J.A."/>
            <person name="Shapiro H."/>
            <person name="Aerts A."/>
            <person name="Otillar R.P."/>
            <person name="Terry A.Y."/>
            <person name="Boore J.L."/>
            <person name="Grigoriev I.V."/>
            <person name="Lindberg D.R."/>
            <person name="Seaver E.C."/>
            <person name="Weisblat D.A."/>
            <person name="Putnam N.H."/>
            <person name="Rokhsar D.S."/>
        </authorList>
    </citation>
    <scope>NUCLEOTIDE SEQUENCE</scope>
    <source>
        <strain evidence="1 3">I ESC-2004</strain>
    </source>
</reference>
<accession>R7T408</accession>
<dbReference type="PANTHER" id="PTHR31751">
    <property type="entry name" value="SI:CH211-108C17.2-RELATED-RELATED"/>
    <property type="match status" value="1"/>
</dbReference>
<evidence type="ECO:0000313" key="1">
    <source>
        <dbReference type="EMBL" id="ELT87456.1"/>
    </source>
</evidence>
<proteinExistence type="predicted"/>
<organism evidence="1">
    <name type="scientific">Capitella teleta</name>
    <name type="common">Polychaete worm</name>
    <dbReference type="NCBI Taxonomy" id="283909"/>
    <lineage>
        <taxon>Eukaryota</taxon>
        <taxon>Metazoa</taxon>
        <taxon>Spiralia</taxon>
        <taxon>Lophotrochozoa</taxon>
        <taxon>Annelida</taxon>
        <taxon>Polychaeta</taxon>
        <taxon>Sedentaria</taxon>
        <taxon>Scolecida</taxon>
        <taxon>Capitellidae</taxon>
        <taxon>Capitella</taxon>
    </lineage>
</organism>
<dbReference type="AlphaFoldDB" id="R7T408"/>
<sequence length="322" mass="36513">MASRSPVVWHKSLRRLPLFNFSSVLDRVRLKETPKKVYKIFLEGFVHDLYTAFIDVLNICLNFCPDCGSPVVGQKKSYTGSMATYVLHCHNGCTVRWNSQPKVDREPLGNILIAAAILFTGLTFKRMSDWAAALKLKFISQTSIQKSILWPVVGEAWREQKRAIREMKARRGAIMLGGDVRCDSPGHNALYGTYTLMDIRPNAPNIIVSMELLHSSEVKNSHHLEPEGLRRCLQDVIAKKVKIGTLATDQHLIVGKMMREDFPKIDHQLDAWHCSKNLTKKLTAKAKTKGCEALMQWIRAISNHLWYSASTCKKKTLSYSSK</sequence>
<protein>
    <submittedName>
        <fullName evidence="1 2">Uncharacterized protein</fullName>
    </submittedName>
</protein>
<evidence type="ECO:0000313" key="3">
    <source>
        <dbReference type="Proteomes" id="UP000014760"/>
    </source>
</evidence>
<dbReference type="PANTHER" id="PTHR31751:SF42">
    <property type="entry name" value="PROTEIN CBG10204"/>
    <property type="match status" value="1"/>
</dbReference>
<dbReference type="OMA" id="GHRITRW"/>